<evidence type="ECO:0000313" key="2">
    <source>
        <dbReference type="Proteomes" id="UP000587880"/>
    </source>
</evidence>
<dbReference type="RefSeq" id="WP_168982746.1">
    <property type="nucleotide sequence ID" value="NZ_JAJSOL010000008.1"/>
</dbReference>
<accession>A0A7X9XQJ9</accession>
<comment type="caution">
    <text evidence="1">The sequence shown here is derived from an EMBL/GenBank/DDBJ whole genome shotgun (WGS) entry which is preliminary data.</text>
</comment>
<reference evidence="1 2" key="1">
    <citation type="submission" date="2020-04" db="EMBL/GenBank/DDBJ databases">
        <authorList>
            <person name="Hitch T.C.A."/>
            <person name="Wylensek D."/>
            <person name="Clavel T."/>
        </authorList>
    </citation>
    <scope>NUCLEOTIDE SEQUENCE [LARGE SCALE GENOMIC DNA]</scope>
    <source>
        <strain evidence="1 2">WB01_NA02</strain>
    </source>
</reference>
<dbReference type="Proteomes" id="UP000587880">
    <property type="component" value="Unassembled WGS sequence"/>
</dbReference>
<proteinExistence type="predicted"/>
<evidence type="ECO:0000313" key="1">
    <source>
        <dbReference type="EMBL" id="NMF06677.1"/>
    </source>
</evidence>
<dbReference type="EMBL" id="JABAGD010000038">
    <property type="protein sequence ID" value="NMF06677.1"/>
    <property type="molecule type" value="Genomic_DNA"/>
</dbReference>
<name>A0A7X9XQJ9_CLOBE</name>
<organism evidence="1 2">
    <name type="scientific">Clostridium beijerinckii</name>
    <name type="common">Clostridium MP</name>
    <dbReference type="NCBI Taxonomy" id="1520"/>
    <lineage>
        <taxon>Bacteria</taxon>
        <taxon>Bacillati</taxon>
        <taxon>Bacillota</taxon>
        <taxon>Clostridia</taxon>
        <taxon>Eubacteriales</taxon>
        <taxon>Clostridiaceae</taxon>
        <taxon>Clostridium</taxon>
    </lineage>
</organism>
<sequence>MVNNKLKSAIIDIVENQLKANDPKCTRETLNRLIELEYSEKKAKEMIASVAVEEIYDVMKNQAPFDEEKYSKKLS</sequence>
<dbReference type="AlphaFoldDB" id="A0A7X9XQJ9"/>
<gene>
    <name evidence="1" type="ORF">HF849_18390</name>
</gene>
<protein>
    <submittedName>
        <fullName evidence="1">Uncharacterized protein</fullName>
    </submittedName>
</protein>